<evidence type="ECO:0000256" key="2">
    <source>
        <dbReference type="ARBA" id="ARBA00023125"/>
    </source>
</evidence>
<evidence type="ECO:0000256" key="3">
    <source>
        <dbReference type="ARBA" id="ARBA00023155"/>
    </source>
</evidence>
<organism evidence="9 10">
    <name type="scientific">Clydaea vesicula</name>
    <dbReference type="NCBI Taxonomy" id="447962"/>
    <lineage>
        <taxon>Eukaryota</taxon>
        <taxon>Fungi</taxon>
        <taxon>Fungi incertae sedis</taxon>
        <taxon>Chytridiomycota</taxon>
        <taxon>Chytridiomycota incertae sedis</taxon>
        <taxon>Chytridiomycetes</taxon>
        <taxon>Lobulomycetales</taxon>
        <taxon>Lobulomycetaceae</taxon>
        <taxon>Clydaea</taxon>
    </lineage>
</organism>
<dbReference type="Pfam" id="PF00046">
    <property type="entry name" value="Homeodomain"/>
    <property type="match status" value="1"/>
</dbReference>
<dbReference type="InterPro" id="IPR051000">
    <property type="entry name" value="Homeobox_DNA-bind_prot"/>
</dbReference>
<dbReference type="PROSITE" id="PS00027">
    <property type="entry name" value="HOMEOBOX_1"/>
    <property type="match status" value="1"/>
</dbReference>
<dbReference type="InterPro" id="IPR057939">
    <property type="entry name" value="TRF2_HOY1_PH"/>
</dbReference>
<dbReference type="InterPro" id="IPR001356">
    <property type="entry name" value="HD"/>
</dbReference>
<dbReference type="AlphaFoldDB" id="A0AAD5XTC8"/>
<evidence type="ECO:0000256" key="6">
    <source>
        <dbReference type="RuleBase" id="RU000682"/>
    </source>
</evidence>
<dbReference type="EMBL" id="JADGJW010000843">
    <property type="protein sequence ID" value="KAJ3211308.1"/>
    <property type="molecule type" value="Genomic_DNA"/>
</dbReference>
<evidence type="ECO:0000259" key="8">
    <source>
        <dbReference type="PROSITE" id="PS50071"/>
    </source>
</evidence>
<feature type="region of interest" description="Disordered" evidence="7">
    <location>
        <begin position="1"/>
        <end position="20"/>
    </location>
</feature>
<evidence type="ECO:0000256" key="5">
    <source>
        <dbReference type="PROSITE-ProRule" id="PRU00108"/>
    </source>
</evidence>
<dbReference type="SUPFAM" id="SSF46689">
    <property type="entry name" value="Homeodomain-like"/>
    <property type="match status" value="1"/>
</dbReference>
<evidence type="ECO:0000256" key="4">
    <source>
        <dbReference type="ARBA" id="ARBA00023242"/>
    </source>
</evidence>
<dbReference type="InterPro" id="IPR009057">
    <property type="entry name" value="Homeodomain-like_sf"/>
</dbReference>
<keyword evidence="2 5" id="KW-0238">DNA-binding</keyword>
<evidence type="ECO:0000256" key="7">
    <source>
        <dbReference type="SAM" id="MobiDB-lite"/>
    </source>
</evidence>
<dbReference type="Gene3D" id="1.10.10.60">
    <property type="entry name" value="Homeodomain-like"/>
    <property type="match status" value="1"/>
</dbReference>
<dbReference type="CDD" id="cd00086">
    <property type="entry name" value="homeodomain"/>
    <property type="match status" value="1"/>
</dbReference>
<proteinExistence type="predicted"/>
<dbReference type="GO" id="GO:0000978">
    <property type="term" value="F:RNA polymerase II cis-regulatory region sequence-specific DNA binding"/>
    <property type="evidence" value="ECO:0007669"/>
    <property type="project" value="TreeGrafter"/>
</dbReference>
<accession>A0AAD5XTC8</accession>
<evidence type="ECO:0000256" key="1">
    <source>
        <dbReference type="ARBA" id="ARBA00004123"/>
    </source>
</evidence>
<comment type="subcellular location">
    <subcellularLocation>
        <location evidence="1 5 6">Nucleus</location>
    </subcellularLocation>
</comment>
<name>A0AAD5XTC8_9FUNG</name>
<dbReference type="PANTHER" id="PTHR24324:SF5">
    <property type="entry name" value="HEMATOPOIETICALLY-EXPRESSED HOMEOBOX PROTEIN HHEX"/>
    <property type="match status" value="1"/>
</dbReference>
<feature type="DNA-binding region" description="Homeobox" evidence="5">
    <location>
        <begin position="39"/>
        <end position="98"/>
    </location>
</feature>
<evidence type="ECO:0000313" key="10">
    <source>
        <dbReference type="Proteomes" id="UP001211065"/>
    </source>
</evidence>
<dbReference type="GO" id="GO:0030154">
    <property type="term" value="P:cell differentiation"/>
    <property type="evidence" value="ECO:0007669"/>
    <property type="project" value="TreeGrafter"/>
</dbReference>
<dbReference type="PANTHER" id="PTHR24324">
    <property type="entry name" value="HOMEOBOX PROTEIN HHEX"/>
    <property type="match status" value="1"/>
</dbReference>
<dbReference type="Pfam" id="PF24818">
    <property type="entry name" value="PH_TRF2_HOY1"/>
    <property type="match status" value="1"/>
</dbReference>
<keyword evidence="4 5" id="KW-0539">Nucleus</keyword>
<feature type="region of interest" description="Disordered" evidence="7">
    <location>
        <begin position="472"/>
        <end position="506"/>
    </location>
</feature>
<dbReference type="GO" id="GO:0000981">
    <property type="term" value="F:DNA-binding transcription factor activity, RNA polymerase II-specific"/>
    <property type="evidence" value="ECO:0007669"/>
    <property type="project" value="InterPro"/>
</dbReference>
<reference evidence="9" key="1">
    <citation type="submission" date="2020-05" db="EMBL/GenBank/DDBJ databases">
        <title>Phylogenomic resolution of chytrid fungi.</title>
        <authorList>
            <person name="Stajich J.E."/>
            <person name="Amses K."/>
            <person name="Simmons R."/>
            <person name="Seto K."/>
            <person name="Myers J."/>
            <person name="Bonds A."/>
            <person name="Quandt C.A."/>
            <person name="Barry K."/>
            <person name="Liu P."/>
            <person name="Grigoriev I."/>
            <person name="Longcore J.E."/>
            <person name="James T.Y."/>
        </authorList>
    </citation>
    <scope>NUCLEOTIDE SEQUENCE</scope>
    <source>
        <strain evidence="9">JEL0476</strain>
    </source>
</reference>
<dbReference type="Proteomes" id="UP001211065">
    <property type="component" value="Unassembled WGS sequence"/>
</dbReference>
<dbReference type="PROSITE" id="PS50071">
    <property type="entry name" value="HOMEOBOX_2"/>
    <property type="match status" value="1"/>
</dbReference>
<feature type="domain" description="Homeobox" evidence="8">
    <location>
        <begin position="37"/>
        <end position="97"/>
    </location>
</feature>
<dbReference type="SMART" id="SM00389">
    <property type="entry name" value="HOX"/>
    <property type="match status" value="1"/>
</dbReference>
<dbReference type="GO" id="GO:0005634">
    <property type="term" value="C:nucleus"/>
    <property type="evidence" value="ECO:0007669"/>
    <property type="project" value="UniProtKB-SubCell"/>
</dbReference>
<sequence length="537" mass="60101">MTFSEMFTSLSNGPPNNSISDQLLNDQQRELNAASYEANQKKRTRATPEQLLILEETFQQNTSPNAKLREILSEKLSMTERSIQIWFQNRRAKVKLLQKRAVNNNTLNHHQRNYLHQNSATSPYNPSNGFNRSNPIDFNHFQVPQKPPNTIVSNTLLLSNETLSIGTWRRVALCNDDLLCTISLADSIIRWQIVESANKFKLEFPITAITSITLDPVTDHSNKPNGGGQLSVFLSKAPIFFMEINNGQGNVWTQCRDFTEGHQATKNFQHILQGNFNNLHAELMNLMQFDQYFNHITHINTPNTLAVGSLNSLKRPSLSNTSSLDDLNQFSFPRRGSCPTSFFDSPSFKLRRGSVLDHSPSSNPSPLLEATSVDFDSPLLGSPLALPLQLYPQVNNFHFNNGTASASPNLYSEFNQLNVLEDLNFNQNAFTGTSNNVNNSFMGNLMNNGSQQNDLILNEGVNFVADQKLREKNREENQNPKQVDGVNSAPPVEDTNNSSDGKNSSAQNTDFLFDIAQFLDSTSSSSDIGFNDNLISV</sequence>
<keyword evidence="3 5" id="KW-0371">Homeobox</keyword>
<gene>
    <name evidence="9" type="ORF">HK099_008046</name>
</gene>
<keyword evidence="10" id="KW-1185">Reference proteome</keyword>
<dbReference type="InterPro" id="IPR017970">
    <property type="entry name" value="Homeobox_CS"/>
</dbReference>
<feature type="compositionally biased region" description="Polar residues" evidence="7">
    <location>
        <begin position="494"/>
        <end position="506"/>
    </location>
</feature>
<protein>
    <recommendedName>
        <fullName evidence="8">Homeobox domain-containing protein</fullName>
    </recommendedName>
</protein>
<evidence type="ECO:0000313" key="9">
    <source>
        <dbReference type="EMBL" id="KAJ3211308.1"/>
    </source>
</evidence>
<comment type="caution">
    <text evidence="9">The sequence shown here is derived from an EMBL/GenBank/DDBJ whole genome shotgun (WGS) entry which is preliminary data.</text>
</comment>